<comment type="caution">
    <text evidence="2">The sequence shown here is derived from an EMBL/GenBank/DDBJ whole genome shotgun (WGS) entry which is preliminary data.</text>
</comment>
<accession>A0A840QNP2</accession>
<evidence type="ECO:0000313" key="2">
    <source>
        <dbReference type="EMBL" id="MBB5172989.1"/>
    </source>
</evidence>
<evidence type="ECO:0008006" key="4">
    <source>
        <dbReference type="Google" id="ProtNLM"/>
    </source>
</evidence>
<keyword evidence="1" id="KW-0472">Membrane</keyword>
<keyword evidence="3" id="KW-1185">Reference proteome</keyword>
<dbReference type="Pfam" id="PF14004">
    <property type="entry name" value="DUF4227"/>
    <property type="match status" value="1"/>
</dbReference>
<keyword evidence="1" id="KW-1133">Transmembrane helix</keyword>
<name>A0A840QNP2_9BACI</name>
<keyword evidence="1" id="KW-0812">Transmembrane</keyword>
<dbReference type="AlphaFoldDB" id="A0A840QNP2"/>
<proteinExistence type="predicted"/>
<sequence length="76" mass="9097">MSQLFRSMMETMWILILFLGCTIIFYYGILWVSTEYERYHRYDEPKGDAVKVATVEESAQSGTVWERLRLFYQIGQ</sequence>
<dbReference type="RefSeq" id="WP_184663442.1">
    <property type="nucleotide sequence ID" value="NZ_JACHHB010000004.1"/>
</dbReference>
<gene>
    <name evidence="2" type="ORF">HNQ41_001152</name>
</gene>
<dbReference type="PROSITE" id="PS51257">
    <property type="entry name" value="PROKAR_LIPOPROTEIN"/>
    <property type="match status" value="1"/>
</dbReference>
<evidence type="ECO:0000256" key="1">
    <source>
        <dbReference type="SAM" id="Phobius"/>
    </source>
</evidence>
<dbReference type="Proteomes" id="UP000551878">
    <property type="component" value="Unassembled WGS sequence"/>
</dbReference>
<dbReference type="EMBL" id="JACHHB010000004">
    <property type="protein sequence ID" value="MBB5172989.1"/>
    <property type="molecule type" value="Genomic_DNA"/>
</dbReference>
<feature type="transmembrane region" description="Helical" evidence="1">
    <location>
        <begin position="12"/>
        <end position="32"/>
    </location>
</feature>
<reference evidence="2 3" key="1">
    <citation type="submission" date="2020-08" db="EMBL/GenBank/DDBJ databases">
        <title>Genomic Encyclopedia of Type Strains, Phase IV (KMG-IV): sequencing the most valuable type-strain genomes for metagenomic binning, comparative biology and taxonomic classification.</title>
        <authorList>
            <person name="Goeker M."/>
        </authorList>
    </citation>
    <scope>NUCLEOTIDE SEQUENCE [LARGE SCALE GENOMIC DNA]</scope>
    <source>
        <strain evidence="2 3">DSM 24696</strain>
    </source>
</reference>
<evidence type="ECO:0000313" key="3">
    <source>
        <dbReference type="Proteomes" id="UP000551878"/>
    </source>
</evidence>
<organism evidence="2 3">
    <name type="scientific">Texcoconibacillus texcoconensis</name>
    <dbReference type="NCBI Taxonomy" id="1095777"/>
    <lineage>
        <taxon>Bacteria</taxon>
        <taxon>Bacillati</taxon>
        <taxon>Bacillota</taxon>
        <taxon>Bacilli</taxon>
        <taxon>Bacillales</taxon>
        <taxon>Bacillaceae</taxon>
        <taxon>Texcoconibacillus</taxon>
    </lineage>
</organism>
<protein>
    <recommendedName>
        <fullName evidence="4">DUF4227 family protein</fullName>
    </recommendedName>
</protein>
<dbReference type="InterPro" id="IPR025321">
    <property type="entry name" value="DUF4227"/>
</dbReference>